<reference evidence="2" key="1">
    <citation type="journal article" date="2014" name="Int. J. Syst. Evol. Microbiol.">
        <title>Complete genome of a new Firmicutes species belonging to the dominant human colonic microbiota ('Ruminococcus bicirculans') reveals two chromosomes and a selective capacity to utilize plant glucans.</title>
        <authorList>
            <consortium name="NISC Comparative Sequencing Program"/>
            <person name="Wegmann U."/>
            <person name="Louis P."/>
            <person name="Goesmann A."/>
            <person name="Henrissat B."/>
            <person name="Duncan S.H."/>
            <person name="Flint H.J."/>
        </authorList>
    </citation>
    <scope>NUCLEOTIDE SEQUENCE</scope>
    <source>
        <strain evidence="2">NBRC 107715</strain>
    </source>
</reference>
<evidence type="ECO:0000313" key="4">
    <source>
        <dbReference type="Proteomes" id="UP001156856"/>
    </source>
</evidence>
<dbReference type="Proteomes" id="UP000321960">
    <property type="component" value="Unassembled WGS sequence"/>
</dbReference>
<keyword evidence="4" id="KW-1185">Reference proteome</keyword>
<reference evidence="4" key="2">
    <citation type="journal article" date="2019" name="Int. J. Syst. Evol. Microbiol.">
        <title>The Global Catalogue of Microorganisms (GCM) 10K type strain sequencing project: providing services to taxonomists for standard genome sequencing and annotation.</title>
        <authorList>
            <consortium name="The Broad Institute Genomics Platform"/>
            <consortium name="The Broad Institute Genome Sequencing Center for Infectious Disease"/>
            <person name="Wu L."/>
            <person name="Ma J."/>
        </authorList>
    </citation>
    <scope>NUCLEOTIDE SEQUENCE [LARGE SCALE GENOMIC DNA]</scope>
    <source>
        <strain evidence="4">NBRC 107715</strain>
    </source>
</reference>
<evidence type="ECO:0008006" key="5">
    <source>
        <dbReference type="Google" id="ProtNLM"/>
    </source>
</evidence>
<reference evidence="2" key="4">
    <citation type="submission" date="2023-01" db="EMBL/GenBank/DDBJ databases">
        <title>Draft genome sequence of Methylobacterium oxalidis strain NBRC 107715.</title>
        <authorList>
            <person name="Sun Q."/>
            <person name="Mori K."/>
        </authorList>
    </citation>
    <scope>NUCLEOTIDE SEQUENCE</scope>
    <source>
        <strain evidence="2">NBRC 107715</strain>
    </source>
</reference>
<protein>
    <recommendedName>
        <fullName evidence="5">Cellulose biosynthesis protein BcsS</fullName>
    </recommendedName>
</protein>
<dbReference type="AlphaFoldDB" id="A0A512J5L1"/>
<dbReference type="EMBL" id="BJZU01000065">
    <property type="protein sequence ID" value="GEP05271.1"/>
    <property type="molecule type" value="Genomic_DNA"/>
</dbReference>
<proteinExistence type="predicted"/>
<dbReference type="InterPro" id="IPR031485">
    <property type="entry name" value="CBP_BcsS"/>
</dbReference>
<evidence type="ECO:0000313" key="3">
    <source>
        <dbReference type="Proteomes" id="UP000321960"/>
    </source>
</evidence>
<sequence>MSVAPESEEGAAVGTFIRHRTNRGLRRSVLAAAVSLTGADQVIAADLPANQGAVDWYTGAQQQAVDDSWAVAVDGSTSVTSNSSAFGSLTVTASPGGPPTQSGVRVRVEALAGTYSYPGQAVASRVTGYQQEGALLTGYEWIWRDAALAGFIGFNVRSNQLSIPDPGNPVVGTGVGLKVAGSFYANPTDRTMVSAYGSYSTKFNAYYSRFRVGYMVADGVYIGPEALFLGDDFFRQYRVGAHLSGVTFGPVQMSIAAGYVNDRVQGSGYYSSVEARAKF</sequence>
<evidence type="ECO:0000313" key="2">
    <source>
        <dbReference type="EMBL" id="GLS64685.1"/>
    </source>
</evidence>
<dbReference type="EMBL" id="BSPK01000051">
    <property type="protein sequence ID" value="GLS64685.1"/>
    <property type="molecule type" value="Genomic_DNA"/>
</dbReference>
<name>A0A512J5L1_9HYPH</name>
<accession>A0A512J5L1</accession>
<organism evidence="1 3">
    <name type="scientific">Methylobacterium oxalidis</name>
    <dbReference type="NCBI Taxonomy" id="944322"/>
    <lineage>
        <taxon>Bacteria</taxon>
        <taxon>Pseudomonadati</taxon>
        <taxon>Pseudomonadota</taxon>
        <taxon>Alphaproteobacteria</taxon>
        <taxon>Hyphomicrobiales</taxon>
        <taxon>Methylobacteriaceae</taxon>
        <taxon>Methylobacterium</taxon>
    </lineage>
</organism>
<dbReference type="Pfam" id="PF17036">
    <property type="entry name" value="CBP_BcsS"/>
    <property type="match status" value="1"/>
</dbReference>
<gene>
    <name evidence="2" type="ORF">GCM10007888_30660</name>
    <name evidence="1" type="ORF">MOX02_33090</name>
</gene>
<comment type="caution">
    <text evidence="1">The sequence shown here is derived from an EMBL/GenBank/DDBJ whole genome shotgun (WGS) entry which is preliminary data.</text>
</comment>
<reference evidence="1 3" key="3">
    <citation type="submission" date="2019-07" db="EMBL/GenBank/DDBJ databases">
        <title>Whole genome shotgun sequence of Methylobacterium oxalidis NBRC 107715.</title>
        <authorList>
            <person name="Hosoyama A."/>
            <person name="Uohara A."/>
            <person name="Ohji S."/>
            <person name="Ichikawa N."/>
        </authorList>
    </citation>
    <scope>NUCLEOTIDE SEQUENCE [LARGE SCALE GENOMIC DNA]</scope>
    <source>
        <strain evidence="1 3">NBRC 107715</strain>
    </source>
</reference>
<dbReference type="Proteomes" id="UP001156856">
    <property type="component" value="Unassembled WGS sequence"/>
</dbReference>
<evidence type="ECO:0000313" key="1">
    <source>
        <dbReference type="EMBL" id="GEP05271.1"/>
    </source>
</evidence>